<dbReference type="Pfam" id="PF03814">
    <property type="entry name" value="KdpA"/>
    <property type="match status" value="1"/>
</dbReference>
<dbReference type="GO" id="GO:0005886">
    <property type="term" value="C:plasma membrane"/>
    <property type="evidence" value="ECO:0007669"/>
    <property type="project" value="UniProtKB-SubCell"/>
</dbReference>
<evidence type="ECO:0000256" key="5">
    <source>
        <dbReference type="ARBA" id="ARBA00022958"/>
    </source>
</evidence>
<feature type="transmembrane region" description="Helical" evidence="9">
    <location>
        <begin position="145"/>
        <end position="167"/>
    </location>
</feature>
<keyword evidence="4 9" id="KW-0812">Transmembrane</keyword>
<dbReference type="InterPro" id="IPR004623">
    <property type="entry name" value="KdpA"/>
</dbReference>
<dbReference type="Proteomes" id="UP000065521">
    <property type="component" value="Unassembled WGS sequence"/>
</dbReference>
<evidence type="ECO:0000313" key="10">
    <source>
        <dbReference type="EMBL" id="KUZ88151.1"/>
    </source>
</evidence>
<feature type="transmembrane region" description="Helical" evidence="9">
    <location>
        <begin position="77"/>
        <end position="95"/>
    </location>
</feature>
<evidence type="ECO:0000256" key="8">
    <source>
        <dbReference type="ARBA" id="ARBA00023136"/>
    </source>
</evidence>
<keyword evidence="1 9" id="KW-0813">Transport</keyword>
<evidence type="ECO:0000256" key="6">
    <source>
        <dbReference type="ARBA" id="ARBA00022989"/>
    </source>
</evidence>
<dbReference type="EMBL" id="LOTN01000038">
    <property type="protein sequence ID" value="KUZ88151.1"/>
    <property type="molecule type" value="Genomic_DNA"/>
</dbReference>
<feature type="transmembrane region" description="Helical" evidence="9">
    <location>
        <begin position="287"/>
        <end position="308"/>
    </location>
</feature>
<reference evidence="10 11" key="1">
    <citation type="submission" date="2015-11" db="EMBL/GenBank/DDBJ databases">
        <title>Expanding the genomic diversity of Burkholderia species for the development of highly accurate diagnostics.</title>
        <authorList>
            <person name="Sahl J."/>
            <person name="Keim P."/>
            <person name="Wagner D."/>
        </authorList>
    </citation>
    <scope>NUCLEOTIDE SEQUENCE [LARGE SCALE GENOMIC DNA]</scope>
    <source>
        <strain evidence="10 11">RF32-BP4</strain>
    </source>
</reference>
<feature type="transmembrane region" description="Helical" evidence="9">
    <location>
        <begin position="188"/>
        <end position="210"/>
    </location>
</feature>
<feature type="transmembrane region" description="Helical" evidence="9">
    <location>
        <begin position="567"/>
        <end position="589"/>
    </location>
</feature>
<keyword evidence="8 9" id="KW-0472">Membrane</keyword>
<evidence type="ECO:0000313" key="11">
    <source>
        <dbReference type="Proteomes" id="UP000065521"/>
    </source>
</evidence>
<dbReference type="PIRSF" id="PIRSF001294">
    <property type="entry name" value="K_ATPaseA"/>
    <property type="match status" value="1"/>
</dbReference>
<comment type="function">
    <text evidence="9">Part of the high-affinity ATP-driven potassium transport (or Kdp) system, which catalyzes the hydrolysis of ATP coupled with the electrogenic transport of potassium into the cytoplasm. This subunit binds the extracellular potassium ions and delivers the ions to the membrane domain of KdpB through an intramembrane tunnel.</text>
</comment>
<comment type="similarity">
    <text evidence="9">Belongs to the KdpA family.</text>
</comment>
<sequence length="603" mass="62516">MQAGGAGLGGSVIGNACAQVGVFLFVLTFLVKPLGTYIARIALGDLPRPLRRVAAIEHAIYRLAGVARDEEMDWKRYAVALVAFNALGAVALYLLQRIQVWLPLNPQHLPNVEPGLAFNTAVSFATNTSWQAYAGETTLSHLTQMLGIGVQAFLSAASGMAVMLALIRGLVRRGSKTIGNVWIDLTRMTLYVLVPLAALFAAAFVGQGVVQNFTSNRDAAIVQPHSSTPAANAPAQTAQLSVVNTQTLPMGPVASQESIKLMSGDGGGFFNANSAHPYENPTPFANFLQMLAMLILPAALCHTFGTMIQDRRQGWAIYAAMLTLFVAAAAMAIRAEQAAGPALNAPGIDTVASASQPGGNMEGKETRFGIVSSALYATVSTSSGDGAVDAMHDSFTPLGGLVPMALMQTGEVVFGGPGSGLYSMLMVVLLAVFVAGLMIGRAPEYVGKKIEAYEMKMVSIAILATPAIVLVGTAIAAVTPAGVAGLGNPGAHGFSEMLYAFSSAANNNGSAFAGLSANTTFYNTSLAAAMWFGRFTVIVPVLAIAGSLAAKQRRAAGAGTLPTHGPLFVCMLLSTVVLVTLLTFLPALALGPIAEHLAMTAGR</sequence>
<evidence type="ECO:0000256" key="3">
    <source>
        <dbReference type="ARBA" id="ARBA00022538"/>
    </source>
</evidence>
<feature type="transmembrane region" description="Helical" evidence="9">
    <location>
        <begin position="315"/>
        <end position="333"/>
    </location>
</feature>
<feature type="transmembrane region" description="Helical" evidence="9">
    <location>
        <begin position="460"/>
        <end position="479"/>
    </location>
</feature>
<dbReference type="PANTHER" id="PTHR30607:SF2">
    <property type="entry name" value="POTASSIUM-TRANSPORTING ATPASE POTASSIUM-BINDING SUBUNIT"/>
    <property type="match status" value="1"/>
</dbReference>
<dbReference type="HAMAP" id="MF_00275">
    <property type="entry name" value="KdpA"/>
    <property type="match status" value="1"/>
</dbReference>
<dbReference type="PANTHER" id="PTHR30607">
    <property type="entry name" value="POTASSIUM-TRANSPORTING ATPASE A CHAIN"/>
    <property type="match status" value="1"/>
</dbReference>
<dbReference type="GO" id="GO:0030955">
    <property type="term" value="F:potassium ion binding"/>
    <property type="evidence" value="ECO:0007669"/>
    <property type="project" value="UniProtKB-UniRule"/>
</dbReference>
<keyword evidence="3 9" id="KW-0633">Potassium transport</keyword>
<dbReference type="GO" id="GO:0008556">
    <property type="term" value="F:P-type potassium transmembrane transporter activity"/>
    <property type="evidence" value="ECO:0007669"/>
    <property type="project" value="InterPro"/>
</dbReference>
<organism evidence="10 11">
    <name type="scientific">Burkholderia ubonensis</name>
    <dbReference type="NCBI Taxonomy" id="101571"/>
    <lineage>
        <taxon>Bacteria</taxon>
        <taxon>Pseudomonadati</taxon>
        <taxon>Pseudomonadota</taxon>
        <taxon>Betaproteobacteria</taxon>
        <taxon>Burkholderiales</taxon>
        <taxon>Burkholderiaceae</taxon>
        <taxon>Burkholderia</taxon>
        <taxon>Burkholderia cepacia complex</taxon>
    </lineage>
</organism>
<name>A0A124L4G8_9BURK</name>
<evidence type="ECO:0000256" key="2">
    <source>
        <dbReference type="ARBA" id="ARBA00022475"/>
    </source>
</evidence>
<comment type="subcellular location">
    <subcellularLocation>
        <location evidence="9">Cell membrane</location>
        <topology evidence="9">Multi-pass membrane protein</topology>
    </subcellularLocation>
</comment>
<feature type="transmembrane region" description="Helical" evidence="9">
    <location>
        <begin position="12"/>
        <end position="31"/>
    </location>
</feature>
<keyword evidence="7 9" id="KW-0406">Ion transport</keyword>
<gene>
    <name evidence="9" type="primary">kdpA</name>
    <name evidence="10" type="ORF">WI38_21040</name>
</gene>
<evidence type="ECO:0000256" key="9">
    <source>
        <dbReference type="HAMAP-Rule" id="MF_00275"/>
    </source>
</evidence>
<keyword evidence="6 9" id="KW-1133">Transmembrane helix</keyword>
<keyword evidence="2 9" id="KW-1003">Cell membrane</keyword>
<feature type="transmembrane region" description="Helical" evidence="9">
    <location>
        <begin position="421"/>
        <end position="439"/>
    </location>
</feature>
<evidence type="ECO:0000256" key="1">
    <source>
        <dbReference type="ARBA" id="ARBA00022448"/>
    </source>
</evidence>
<dbReference type="NCBIfam" id="TIGR00680">
    <property type="entry name" value="kdpA"/>
    <property type="match status" value="1"/>
</dbReference>
<accession>A0A124L4G8</accession>
<keyword evidence="5 9" id="KW-0630">Potassium</keyword>
<protein>
    <recommendedName>
        <fullName evidence="9">Potassium-transporting ATPase potassium-binding subunit</fullName>
    </recommendedName>
    <alternativeName>
        <fullName evidence="9">ATP phosphohydrolase [potassium-transporting] A chain</fullName>
    </alternativeName>
    <alternativeName>
        <fullName evidence="9">Potassium-binding and translocating subunit A</fullName>
    </alternativeName>
    <alternativeName>
        <fullName evidence="9">Potassium-translocating ATPase A chain</fullName>
    </alternativeName>
</protein>
<evidence type="ECO:0000256" key="4">
    <source>
        <dbReference type="ARBA" id="ARBA00022692"/>
    </source>
</evidence>
<evidence type="ECO:0000256" key="7">
    <source>
        <dbReference type="ARBA" id="ARBA00023065"/>
    </source>
</evidence>
<dbReference type="AlphaFoldDB" id="A0A124L4G8"/>
<comment type="caution">
    <text evidence="10">The sequence shown here is derived from an EMBL/GenBank/DDBJ whole genome shotgun (WGS) entry which is preliminary data.</text>
</comment>
<dbReference type="RefSeq" id="WP_059634969.1">
    <property type="nucleotide sequence ID" value="NZ_LOTK01000041.1"/>
</dbReference>
<proteinExistence type="inferred from homology"/>
<comment type="subunit">
    <text evidence="9">The system is composed of three essential subunits: KdpA, KdpB and KdpC.</text>
</comment>
<feature type="transmembrane region" description="Helical" evidence="9">
    <location>
        <begin position="526"/>
        <end position="546"/>
    </location>
</feature>